<comment type="function">
    <text evidence="4">Purine nucleoside phosphorylase which is highly specific for 6-oxopurine nucleosides. Cleaves guanosine or inosine to respective bases and sugar-1-phosphate molecules. Involved in purine salvage.</text>
</comment>
<feature type="binding site" evidence="4">
    <location>
        <position position="182"/>
    </location>
    <ligand>
        <name>substrate</name>
    </ligand>
</feature>
<evidence type="ECO:0000256" key="3">
    <source>
        <dbReference type="ARBA" id="ARBA00022726"/>
    </source>
</evidence>
<sequence>MSIQYAIIGGTGVYQAGDLANAEQTTIHTPYGDALATIGEYQGKQIAFLARHGTKHNTPPHRVNYRANIMALKQLGVEQVLATAAVGSLNRRFRPGDLVIVDDAIDMTKGRISTFFDEGPVVHVDVSDPYCARLRHGLRDVAGQLGIAVHHGGVYVCSEGPRFETKAEIGMYARFGGDLVGMTSMPEAVLAKEAELCYATVCMVTNWAAGFAGQPLTHEEVVASMRANVDQIRQLFLTWIANDTGNRTCTCQHAVGGQLPLVGEDGQ</sequence>
<keyword evidence="7" id="KW-1185">Reference proteome</keyword>
<comment type="similarity">
    <text evidence="4">Belongs to the PNP/MTAP phosphorylase family. MTAP subfamily.</text>
</comment>
<evidence type="ECO:0000313" key="6">
    <source>
        <dbReference type="EMBL" id="SDW83378.1"/>
    </source>
</evidence>
<evidence type="ECO:0000256" key="1">
    <source>
        <dbReference type="ARBA" id="ARBA00022676"/>
    </source>
</evidence>
<dbReference type="EC" id="2.4.2.1" evidence="4"/>
<name>A0A1H2WS92_9BACL</name>
<dbReference type="PANTHER" id="PTHR42679">
    <property type="entry name" value="S-METHYL-5'-THIOADENOSINE PHOSPHORYLASE"/>
    <property type="match status" value="1"/>
</dbReference>
<comment type="subunit">
    <text evidence="4">Homohexamer. Dimer of a homotrimer.</text>
</comment>
<dbReference type="Proteomes" id="UP000182589">
    <property type="component" value="Unassembled WGS sequence"/>
</dbReference>
<dbReference type="Pfam" id="PF01048">
    <property type="entry name" value="PNP_UDP_1"/>
    <property type="match status" value="1"/>
</dbReference>
<feature type="site" description="Important for substrate specificity" evidence="4">
    <location>
        <position position="164"/>
    </location>
</feature>
<evidence type="ECO:0000256" key="4">
    <source>
        <dbReference type="HAMAP-Rule" id="MF_01963"/>
    </source>
</evidence>
<dbReference type="STRING" id="89784.SAMN04489725_11664"/>
<dbReference type="GO" id="GO:0005829">
    <property type="term" value="C:cytosol"/>
    <property type="evidence" value="ECO:0007669"/>
    <property type="project" value="TreeGrafter"/>
</dbReference>
<dbReference type="InterPro" id="IPR010044">
    <property type="entry name" value="MTAP"/>
</dbReference>
<dbReference type="NCBIfam" id="TIGR01694">
    <property type="entry name" value="MTAP"/>
    <property type="match status" value="1"/>
</dbReference>
<evidence type="ECO:0000259" key="5">
    <source>
        <dbReference type="Pfam" id="PF01048"/>
    </source>
</evidence>
<dbReference type="GO" id="GO:0019509">
    <property type="term" value="P:L-methionine salvage from methylthioadenosine"/>
    <property type="evidence" value="ECO:0007669"/>
    <property type="project" value="TreeGrafter"/>
</dbReference>
<feature type="binding site" evidence="4">
    <location>
        <begin position="206"/>
        <end position="208"/>
    </location>
    <ligand>
        <name>substrate</name>
    </ligand>
</feature>
<accession>A0A1H2WS92</accession>
<keyword evidence="3 4" id="KW-0660">Purine salvage</keyword>
<feature type="binding site" evidence="4">
    <location>
        <begin position="51"/>
        <end position="52"/>
    </location>
    <ligand>
        <name>phosphate</name>
        <dbReference type="ChEBI" id="CHEBI:43474"/>
    </ligand>
</feature>
<dbReference type="PANTHER" id="PTHR42679:SF2">
    <property type="entry name" value="S-METHYL-5'-THIOADENOSINE PHOSPHORYLASE"/>
    <property type="match status" value="1"/>
</dbReference>
<dbReference type="FunFam" id="3.40.50.1580:FF:000012">
    <property type="entry name" value="Probable 6-oxopurine nucleoside phosphorylase"/>
    <property type="match status" value="1"/>
</dbReference>
<dbReference type="RefSeq" id="WP_176780897.1">
    <property type="nucleotide sequence ID" value="NZ_FNOJ01000016.1"/>
</dbReference>
<feature type="binding site" evidence="4">
    <location>
        <position position="11"/>
    </location>
    <ligand>
        <name>phosphate</name>
        <dbReference type="ChEBI" id="CHEBI:43474"/>
    </ligand>
</feature>
<dbReference type="AlphaFoldDB" id="A0A1H2WS92"/>
<evidence type="ECO:0000256" key="2">
    <source>
        <dbReference type="ARBA" id="ARBA00022679"/>
    </source>
</evidence>
<dbReference type="InterPro" id="IPR000845">
    <property type="entry name" value="Nucleoside_phosphorylase_d"/>
</dbReference>
<dbReference type="CDD" id="cd09010">
    <property type="entry name" value="MTAP_SsMTAPII_like_MTIP"/>
    <property type="match status" value="1"/>
</dbReference>
<comment type="pathway">
    <text evidence="4">Purine metabolism; purine nucleoside salvage.</text>
</comment>
<dbReference type="GO" id="GO:0017061">
    <property type="term" value="F:S-methyl-5-thioadenosine phosphorylase activity"/>
    <property type="evidence" value="ECO:0007669"/>
    <property type="project" value="InterPro"/>
</dbReference>
<proteinExistence type="inferred from homology"/>
<keyword evidence="1 4" id="KW-0328">Glycosyltransferase</keyword>
<comment type="miscellaneous">
    <text evidence="4">Although this enzyme belongs to the family of MTA phosphorylases based on sequence homology, it has been shown that conserved amino acid substitutions in the substrate binding pocket convert the substrate specificity of this enzyme from 6-aminopurines to 6-oxopurines.</text>
</comment>
<protein>
    <recommendedName>
        <fullName evidence="4">Probable 6-oxopurine nucleoside phosphorylase</fullName>
        <ecNumber evidence="4">2.4.2.1</ecNumber>
    </recommendedName>
    <alternativeName>
        <fullName evidence="4">Purine nucleoside phosphorylase</fullName>
        <shortName evidence="4">PNP</shortName>
    </alternativeName>
</protein>
<organism evidence="6 7">
    <name type="scientific">Alicyclobacillus hesperidum</name>
    <dbReference type="NCBI Taxonomy" id="89784"/>
    <lineage>
        <taxon>Bacteria</taxon>
        <taxon>Bacillati</taxon>
        <taxon>Bacillota</taxon>
        <taxon>Bacilli</taxon>
        <taxon>Bacillales</taxon>
        <taxon>Alicyclobacillaceae</taxon>
        <taxon>Alicyclobacillus</taxon>
    </lineage>
</organism>
<dbReference type="NCBIfam" id="NF006599">
    <property type="entry name" value="PRK09136.1"/>
    <property type="match status" value="1"/>
</dbReference>
<keyword evidence="2 4" id="KW-0808">Transferase</keyword>
<dbReference type="Gene3D" id="3.40.50.1580">
    <property type="entry name" value="Nucleoside phosphorylase domain"/>
    <property type="match status" value="1"/>
</dbReference>
<comment type="caution">
    <text evidence="4">Lacks conserved residue(s) required for the propagation of feature annotation.</text>
</comment>
<feature type="site" description="Important for substrate specificity" evidence="4">
    <location>
        <position position="218"/>
    </location>
</feature>
<reference evidence="7" key="1">
    <citation type="submission" date="2016-10" db="EMBL/GenBank/DDBJ databases">
        <authorList>
            <person name="Varghese N."/>
        </authorList>
    </citation>
    <scope>NUCLEOTIDE SEQUENCE [LARGE SCALE GENOMIC DNA]</scope>
    <source>
        <strain evidence="7">DSM 12489</strain>
    </source>
</reference>
<dbReference type="GO" id="GO:0006166">
    <property type="term" value="P:purine ribonucleoside salvage"/>
    <property type="evidence" value="ECO:0007669"/>
    <property type="project" value="UniProtKB-UniRule"/>
</dbReference>
<feature type="binding site" evidence="4">
    <location>
        <position position="183"/>
    </location>
    <ligand>
        <name>phosphate</name>
        <dbReference type="ChEBI" id="CHEBI:43474"/>
    </ligand>
</feature>
<dbReference type="SUPFAM" id="SSF53167">
    <property type="entry name" value="Purine and uridine phosphorylases"/>
    <property type="match status" value="1"/>
</dbReference>
<dbReference type="EMBL" id="FNOJ01000016">
    <property type="protein sequence ID" value="SDW83378.1"/>
    <property type="molecule type" value="Genomic_DNA"/>
</dbReference>
<evidence type="ECO:0000313" key="7">
    <source>
        <dbReference type="Proteomes" id="UP000182589"/>
    </source>
</evidence>
<comment type="catalytic activity">
    <reaction evidence="4">
        <text>a purine D-ribonucleoside + phosphate = a purine nucleobase + alpha-D-ribose 1-phosphate</text>
        <dbReference type="Rhea" id="RHEA:19805"/>
        <dbReference type="ChEBI" id="CHEBI:26386"/>
        <dbReference type="ChEBI" id="CHEBI:43474"/>
        <dbReference type="ChEBI" id="CHEBI:57720"/>
        <dbReference type="ChEBI" id="CHEBI:142355"/>
        <dbReference type="EC" id="2.4.2.1"/>
    </reaction>
</comment>
<dbReference type="InterPro" id="IPR035994">
    <property type="entry name" value="Nucleoside_phosphorylase_sf"/>
</dbReference>
<feature type="domain" description="Nucleoside phosphorylase" evidence="5">
    <location>
        <begin position="5"/>
        <end position="238"/>
    </location>
</feature>
<dbReference type="HAMAP" id="MF_01963">
    <property type="entry name" value="MTAP"/>
    <property type="match status" value="1"/>
</dbReference>
<dbReference type="UniPathway" id="UPA00606"/>
<gene>
    <name evidence="6" type="ORF">SAMN04489725_11664</name>
</gene>